<feature type="region of interest" description="Disordered" evidence="3">
    <location>
        <begin position="287"/>
        <end position="341"/>
    </location>
</feature>
<sequence length="341" mass="37295">MLLAAATARPDDLPQMRWLHESDFTVPVHAALFACLTALARRGAPVDPITLLWEAQQRGLLHAGFGPDEVLDLVSHPAGAPEHWGQKILQRALLSQAVTVAARIATLTSDEATSVHQLATGSRRALSALSSVRPRWHHATNDPARSPHRVHQPPLELRPYEPAAPHEPQPGQADDHSRPDRKPLMPHASADAHIRFALHPDHHPAVVATTSGSTSDAARSHLYDFGFRSIGPDTMVLVCIDHEEPYYANTAAKQLSRYGFTVEIETALQEEIDTEWTWATIPSPGAPATKYARSAPKPLDPGSRRRHSHARGRCPHAGPGRRLPLAGVPSLVRDEEPRPAR</sequence>
<dbReference type="Proteomes" id="UP001382904">
    <property type="component" value="Unassembled WGS sequence"/>
</dbReference>
<feature type="compositionally biased region" description="Basic and acidic residues" evidence="3">
    <location>
        <begin position="332"/>
        <end position="341"/>
    </location>
</feature>
<evidence type="ECO:0000256" key="2">
    <source>
        <dbReference type="ARBA" id="ARBA00023125"/>
    </source>
</evidence>
<evidence type="ECO:0000259" key="4">
    <source>
        <dbReference type="Pfam" id="PF00772"/>
    </source>
</evidence>
<keyword evidence="6" id="KW-1185">Reference proteome</keyword>
<proteinExistence type="predicted"/>
<dbReference type="Gene3D" id="1.10.860.10">
    <property type="entry name" value="DNAb Helicase, Chain A"/>
    <property type="match status" value="1"/>
</dbReference>
<feature type="domain" description="DNA helicase DnaB-like N-terminal" evidence="4">
    <location>
        <begin position="2"/>
        <end position="76"/>
    </location>
</feature>
<dbReference type="InterPro" id="IPR007693">
    <property type="entry name" value="DNA_helicase_DnaB-like_N"/>
</dbReference>
<reference evidence="5 6" key="1">
    <citation type="submission" date="2024-03" db="EMBL/GenBank/DDBJ databases">
        <title>Novel Streptomyces species of biotechnological and ecological value are a feature of Machair soil.</title>
        <authorList>
            <person name="Prole J.R."/>
            <person name="Goodfellow M."/>
            <person name="Allenby N."/>
            <person name="Ward A.C."/>
        </authorList>
    </citation>
    <scope>NUCLEOTIDE SEQUENCE [LARGE SCALE GENOMIC DNA]</scope>
    <source>
        <strain evidence="5 6">MS1.HAVA.3</strain>
    </source>
</reference>
<dbReference type="InterPro" id="IPR036185">
    <property type="entry name" value="DNA_heli_DnaB-like_N_sf"/>
</dbReference>
<gene>
    <name evidence="5" type="ORF">WKI68_06185</name>
</gene>
<comment type="caution">
    <text evidence="5">The sequence shown here is derived from an EMBL/GenBank/DDBJ whole genome shotgun (WGS) entry which is preliminary data.</text>
</comment>
<feature type="compositionally biased region" description="Basic and acidic residues" evidence="3">
    <location>
        <begin position="173"/>
        <end position="183"/>
    </location>
</feature>
<keyword evidence="2" id="KW-0238">DNA-binding</keyword>
<keyword evidence="1" id="KW-0235">DNA replication</keyword>
<organism evidence="5 6">
    <name type="scientific">Streptomyces caledonius</name>
    <dbReference type="NCBI Taxonomy" id="3134107"/>
    <lineage>
        <taxon>Bacteria</taxon>
        <taxon>Bacillati</taxon>
        <taxon>Actinomycetota</taxon>
        <taxon>Actinomycetes</taxon>
        <taxon>Kitasatosporales</taxon>
        <taxon>Streptomycetaceae</taxon>
        <taxon>Streptomyces</taxon>
    </lineage>
</organism>
<evidence type="ECO:0000256" key="1">
    <source>
        <dbReference type="ARBA" id="ARBA00022705"/>
    </source>
</evidence>
<evidence type="ECO:0000313" key="5">
    <source>
        <dbReference type="EMBL" id="MEJ8641180.1"/>
    </source>
</evidence>
<protein>
    <submittedName>
        <fullName evidence="5">DnaB-like helicase N-terminal domain-containing protein</fullName>
    </submittedName>
</protein>
<accession>A0ABU8U0I1</accession>
<dbReference type="InterPro" id="IPR016136">
    <property type="entry name" value="DNA_helicase_N/primase_C"/>
</dbReference>
<evidence type="ECO:0000256" key="3">
    <source>
        <dbReference type="SAM" id="MobiDB-lite"/>
    </source>
</evidence>
<feature type="region of interest" description="Disordered" evidence="3">
    <location>
        <begin position="130"/>
        <end position="185"/>
    </location>
</feature>
<dbReference type="Pfam" id="PF00772">
    <property type="entry name" value="DnaB"/>
    <property type="match status" value="1"/>
</dbReference>
<name>A0ABU8U0I1_9ACTN</name>
<dbReference type="SUPFAM" id="SSF48024">
    <property type="entry name" value="N-terminal domain of DnaB helicase"/>
    <property type="match status" value="1"/>
</dbReference>
<feature type="compositionally biased region" description="Basic residues" evidence="3">
    <location>
        <begin position="304"/>
        <end position="314"/>
    </location>
</feature>
<evidence type="ECO:0000313" key="6">
    <source>
        <dbReference type="Proteomes" id="UP001382904"/>
    </source>
</evidence>
<dbReference type="EMBL" id="JBBKAM010000002">
    <property type="protein sequence ID" value="MEJ8641180.1"/>
    <property type="molecule type" value="Genomic_DNA"/>
</dbReference>